<keyword evidence="4" id="KW-0233">DNA recombination</keyword>
<dbReference type="InterPro" id="IPR003593">
    <property type="entry name" value="AAA+_ATPase"/>
</dbReference>
<dbReference type="InterPro" id="IPR027417">
    <property type="entry name" value="P-loop_NTPase"/>
</dbReference>
<keyword evidence="4" id="KW-0227">DNA damage</keyword>
<comment type="function">
    <text evidence="4">Involved in DNA repair and in homologous recombination. Binds and assemble on single-stranded DNA to form a nucleoprotein filament. Hydrolyzes ATP in a ssDNA-dependent manner and promotes DNA strand exchange between homologous DNA molecules.</text>
</comment>
<dbReference type="NCBIfam" id="NF003301">
    <property type="entry name" value="PRK04301.1"/>
    <property type="match status" value="1"/>
</dbReference>
<evidence type="ECO:0000256" key="5">
    <source>
        <dbReference type="SAM" id="MobiDB-lite"/>
    </source>
</evidence>
<keyword evidence="1" id="KW-0547">Nucleotide-binding</keyword>
<organism evidence="7 8">
    <name type="scientific">Candidatus Lokiarchaeum ossiferum</name>
    <dbReference type="NCBI Taxonomy" id="2951803"/>
    <lineage>
        <taxon>Archaea</taxon>
        <taxon>Promethearchaeati</taxon>
        <taxon>Promethearchaeota</taxon>
        <taxon>Promethearchaeia</taxon>
        <taxon>Promethearchaeales</taxon>
        <taxon>Promethearchaeaceae</taxon>
        <taxon>Candidatus Lokiarchaeum</taxon>
    </lineage>
</organism>
<evidence type="ECO:0000259" key="6">
    <source>
        <dbReference type="PROSITE" id="PS50162"/>
    </source>
</evidence>
<dbReference type="PANTHER" id="PTHR22942:SF30">
    <property type="entry name" value="MEIOTIC RECOMBINATION PROTEIN DMC1_LIM15 HOMOLOG"/>
    <property type="match status" value="1"/>
</dbReference>
<comment type="similarity">
    <text evidence="4">Belongs to the eukaryotic RecA-like protein family.</text>
</comment>
<dbReference type="Pfam" id="PF14520">
    <property type="entry name" value="HHH_5"/>
    <property type="match status" value="1"/>
</dbReference>
<dbReference type="InterPro" id="IPR010995">
    <property type="entry name" value="DNA_repair_Rad51/TF_NusA_a-hlx"/>
</dbReference>
<dbReference type="Gene3D" id="3.40.50.300">
    <property type="entry name" value="P-loop containing nucleotide triphosphate hydrolases"/>
    <property type="match status" value="1"/>
</dbReference>
<dbReference type="Gene3D" id="1.10.150.20">
    <property type="entry name" value="5' to 3' exonuclease, C-terminal subdomain"/>
    <property type="match status" value="1"/>
</dbReference>
<keyword evidence="3 4" id="KW-0238">DNA-binding</keyword>
<reference evidence="7" key="1">
    <citation type="submission" date="2022-09" db="EMBL/GenBank/DDBJ databases">
        <title>Actin cytoskeleton and complex cell architecture in an #Asgard archaeon.</title>
        <authorList>
            <person name="Ponce Toledo R.I."/>
            <person name="Schleper C."/>
            <person name="Rodrigues Oliveira T."/>
            <person name="Wollweber F."/>
            <person name="Xu J."/>
            <person name="Rittmann S."/>
            <person name="Klingl A."/>
            <person name="Pilhofer M."/>
        </authorList>
    </citation>
    <scope>NUCLEOTIDE SEQUENCE</scope>
    <source>
        <strain evidence="7">B-35</strain>
    </source>
</reference>
<protein>
    <recommendedName>
        <fullName evidence="4">DNA repair and recombination protein RadA</fullName>
    </recommendedName>
</protein>
<evidence type="ECO:0000256" key="3">
    <source>
        <dbReference type="ARBA" id="ARBA00023125"/>
    </source>
</evidence>
<dbReference type="SUPFAM" id="SSF52540">
    <property type="entry name" value="P-loop containing nucleoside triphosphate hydrolases"/>
    <property type="match status" value="1"/>
</dbReference>
<dbReference type="InterPro" id="IPR016467">
    <property type="entry name" value="DNA_recomb/repair_RecA-like"/>
</dbReference>
<evidence type="ECO:0000256" key="4">
    <source>
        <dbReference type="PIRNR" id="PIRNR005856"/>
    </source>
</evidence>
<dbReference type="SUPFAM" id="SSF47794">
    <property type="entry name" value="Rad51 N-terminal domain-like"/>
    <property type="match status" value="1"/>
</dbReference>
<dbReference type="PIRSF" id="PIRSF005856">
    <property type="entry name" value="Rad51"/>
    <property type="match status" value="1"/>
</dbReference>
<dbReference type="Pfam" id="PF08423">
    <property type="entry name" value="Rad51"/>
    <property type="match status" value="1"/>
</dbReference>
<dbReference type="SMART" id="SM00382">
    <property type="entry name" value="AAA"/>
    <property type="match status" value="1"/>
</dbReference>
<dbReference type="InterPro" id="IPR013632">
    <property type="entry name" value="Rad51_C"/>
</dbReference>
<dbReference type="PROSITE" id="PS50162">
    <property type="entry name" value="RECA_2"/>
    <property type="match status" value="1"/>
</dbReference>
<accession>A0ABY6HY91</accession>
<feature type="domain" description="RecA family profile 1" evidence="6">
    <location>
        <begin position="72"/>
        <end position="243"/>
    </location>
</feature>
<feature type="compositionally biased region" description="Basic residues" evidence="5">
    <location>
        <begin position="349"/>
        <end position="376"/>
    </location>
</feature>
<proteinExistence type="inferred from homology"/>
<name>A0ABY6HY91_9ARCH</name>
<dbReference type="InterPro" id="IPR020588">
    <property type="entry name" value="RecA_ATP-bd"/>
</dbReference>
<feature type="region of interest" description="Disordered" evidence="5">
    <location>
        <begin position="345"/>
        <end position="383"/>
    </location>
</feature>
<dbReference type="Proteomes" id="UP001208689">
    <property type="component" value="Chromosome"/>
</dbReference>
<evidence type="ECO:0000313" key="8">
    <source>
        <dbReference type="Proteomes" id="UP001208689"/>
    </source>
</evidence>
<evidence type="ECO:0000256" key="2">
    <source>
        <dbReference type="ARBA" id="ARBA00022840"/>
    </source>
</evidence>
<evidence type="ECO:0000256" key="1">
    <source>
        <dbReference type="ARBA" id="ARBA00022741"/>
    </source>
</evidence>
<keyword evidence="2" id="KW-0067">ATP-binding</keyword>
<gene>
    <name evidence="7" type="ORF">NEF87_004782</name>
</gene>
<keyword evidence="8" id="KW-1185">Reference proteome</keyword>
<dbReference type="PANTHER" id="PTHR22942">
    <property type="entry name" value="RECA/RAD51/RADA DNA STRAND-PAIRING FAMILY MEMBER"/>
    <property type="match status" value="1"/>
</dbReference>
<sequence>MELLALKSIKPRQIKLLTESGIDSLEALAMSVPKDLEEIDGISAKASKNLVWNARDSLNLATFKQVSTIEENFEYCTTGSQNFDNILNGGISTGRITEVYGAFKSGKTNLSHTLCVTCQLPKSKGGLDGSVLFIDTENTFSRTKVERISKRFGLDPTSTLQNIYHARIFSTDHQLQMIRAAEQAIKEKNAKLIIVDSLMALMRSEYIGIGMLAARQQVLNKLIHDLSRIAETHNIAVLVTNQVGVQMKGSFASNEAIGGNIVAHGCHFRIVFKTKGFQSNSSLERTATVVDAPDLPPESAVFYITEAGISDDETITYMEEGELKTLADLNEEENLLIATEKLEKDPVKVKKSTSSKKKKSTSRKPATKKSQAKKAKGIADPLA</sequence>
<dbReference type="EMBL" id="CP104013">
    <property type="protein sequence ID" value="UYP48497.1"/>
    <property type="molecule type" value="Genomic_DNA"/>
</dbReference>
<evidence type="ECO:0000313" key="7">
    <source>
        <dbReference type="EMBL" id="UYP48497.1"/>
    </source>
</evidence>